<dbReference type="CDD" id="cd06587">
    <property type="entry name" value="VOC"/>
    <property type="match status" value="1"/>
</dbReference>
<dbReference type="PANTHER" id="PTHR33993:SF5">
    <property type="entry name" value="GLYOXALASE"/>
    <property type="match status" value="1"/>
</dbReference>
<dbReference type="InterPro" id="IPR041581">
    <property type="entry name" value="Glyoxalase_6"/>
</dbReference>
<protein>
    <recommendedName>
        <fullName evidence="1">VOC domain-containing protein</fullName>
    </recommendedName>
</protein>
<feature type="domain" description="VOC" evidence="1">
    <location>
        <begin position="6"/>
        <end position="118"/>
    </location>
</feature>
<evidence type="ECO:0000313" key="2">
    <source>
        <dbReference type="EMBL" id="SIT80462.1"/>
    </source>
</evidence>
<reference evidence="3" key="1">
    <citation type="submission" date="2017-01" db="EMBL/GenBank/DDBJ databases">
        <authorList>
            <person name="Varghese N."/>
            <person name="Submissions S."/>
        </authorList>
    </citation>
    <scope>NUCLEOTIDE SEQUENCE [LARGE SCALE GENOMIC DNA]</scope>
    <source>
        <strain evidence="3">DSM 29591</strain>
    </source>
</reference>
<keyword evidence="3" id="KW-1185">Reference proteome</keyword>
<dbReference type="Gene3D" id="3.10.180.10">
    <property type="entry name" value="2,3-Dihydroxybiphenyl 1,2-Dioxygenase, domain 1"/>
    <property type="match status" value="1"/>
</dbReference>
<dbReference type="PANTHER" id="PTHR33993">
    <property type="entry name" value="GLYOXALASE-RELATED"/>
    <property type="match status" value="1"/>
</dbReference>
<dbReference type="EMBL" id="FTPR01000001">
    <property type="protein sequence ID" value="SIT80462.1"/>
    <property type="molecule type" value="Genomic_DNA"/>
</dbReference>
<evidence type="ECO:0000313" key="3">
    <source>
        <dbReference type="Proteomes" id="UP000186997"/>
    </source>
</evidence>
<evidence type="ECO:0000259" key="1">
    <source>
        <dbReference type="PROSITE" id="PS51819"/>
    </source>
</evidence>
<dbReference type="Pfam" id="PF18029">
    <property type="entry name" value="Glyoxalase_6"/>
    <property type="match status" value="1"/>
</dbReference>
<accession>A0A1R3WQI9</accession>
<organism evidence="2 3">
    <name type="scientific">Yoonia rosea</name>
    <dbReference type="NCBI Taxonomy" id="287098"/>
    <lineage>
        <taxon>Bacteria</taxon>
        <taxon>Pseudomonadati</taxon>
        <taxon>Pseudomonadota</taxon>
        <taxon>Alphaproteobacteria</taxon>
        <taxon>Rhodobacterales</taxon>
        <taxon>Paracoccaceae</taxon>
        <taxon>Yoonia</taxon>
    </lineage>
</organism>
<dbReference type="InterPro" id="IPR029068">
    <property type="entry name" value="Glyas_Bleomycin-R_OHBP_Dase"/>
</dbReference>
<dbReference type="OrthoDB" id="9799428at2"/>
<proteinExistence type="predicted"/>
<dbReference type="PROSITE" id="PS51819">
    <property type="entry name" value="VOC"/>
    <property type="match status" value="1"/>
</dbReference>
<dbReference type="InterPro" id="IPR037523">
    <property type="entry name" value="VOC_core"/>
</dbReference>
<name>A0A1R3WQI9_9RHOB</name>
<gene>
    <name evidence="2" type="ORF">SAMN05421665_1112</name>
</gene>
<dbReference type="STRING" id="287098.SAMN05421665_1112"/>
<dbReference type="AlphaFoldDB" id="A0A1R3WQI9"/>
<dbReference type="InterPro" id="IPR052164">
    <property type="entry name" value="Anthracycline_SecMetBiosynth"/>
</dbReference>
<dbReference type="RefSeq" id="WP_076658676.1">
    <property type="nucleotide sequence ID" value="NZ_FTPR01000001.1"/>
</dbReference>
<dbReference type="SUPFAM" id="SSF54593">
    <property type="entry name" value="Glyoxalase/Bleomycin resistance protein/Dihydroxybiphenyl dioxygenase"/>
    <property type="match status" value="1"/>
</dbReference>
<sequence length="121" mass="13216">MVQVLGIGGVFFRAKDPAALAQWYHTHLGINPVPTGPDDRPWITQEGITILSPFDADTDYFPKDRAFMLNFRVADLESALAELAGAGITATDRIQMDGVGQFARIHDPEGNPIELWQPAGP</sequence>
<dbReference type="Proteomes" id="UP000186997">
    <property type="component" value="Unassembled WGS sequence"/>
</dbReference>